<protein>
    <submittedName>
        <fullName evidence="1">Uncharacterized protein</fullName>
    </submittedName>
</protein>
<dbReference type="RefSeq" id="WP_068771283.1">
    <property type="nucleotide sequence ID" value="NZ_CP109796.1"/>
</dbReference>
<evidence type="ECO:0000313" key="1">
    <source>
        <dbReference type="EMBL" id="OAM88707.1"/>
    </source>
</evidence>
<comment type="caution">
    <text evidence="1">The sequence shown here is derived from an EMBL/GenBank/DDBJ whole genome shotgun (WGS) entry which is preliminary data.</text>
</comment>
<proteinExistence type="predicted"/>
<gene>
    <name evidence="1" type="ORF">AW736_15890</name>
</gene>
<dbReference type="AlphaFoldDB" id="A0A178IHN1"/>
<accession>A0A178IHN1</accession>
<organism evidence="1 2">
    <name type="scientific">Termitidicoccus mucosus</name>
    <dbReference type="NCBI Taxonomy" id="1184151"/>
    <lineage>
        <taxon>Bacteria</taxon>
        <taxon>Pseudomonadati</taxon>
        <taxon>Verrucomicrobiota</taxon>
        <taxon>Opitutia</taxon>
        <taxon>Opitutales</taxon>
        <taxon>Opitutaceae</taxon>
        <taxon>Termitidicoccus</taxon>
    </lineage>
</organism>
<name>A0A178IHN1_9BACT</name>
<dbReference type="Proteomes" id="UP000078486">
    <property type="component" value="Unassembled WGS sequence"/>
</dbReference>
<dbReference type="EMBL" id="LRRQ01000125">
    <property type="protein sequence ID" value="OAM88707.1"/>
    <property type="molecule type" value="Genomic_DNA"/>
</dbReference>
<dbReference type="STRING" id="1184151.AW736_15890"/>
<dbReference type="OrthoDB" id="196979at2"/>
<evidence type="ECO:0000313" key="2">
    <source>
        <dbReference type="Proteomes" id="UP000078486"/>
    </source>
</evidence>
<reference evidence="1 2" key="1">
    <citation type="submission" date="2016-01" db="EMBL/GenBank/DDBJ databases">
        <title>High potential of lignocellulose degradation of a new Verrucomicrobia species.</title>
        <authorList>
            <person name="Wang Y."/>
            <person name="Shi Y."/>
            <person name="Qiu Z."/>
            <person name="Liu S."/>
            <person name="Yang H."/>
        </authorList>
    </citation>
    <scope>NUCLEOTIDE SEQUENCE [LARGE SCALE GENOMIC DNA]</scope>
    <source>
        <strain evidence="1 2">TSB47</strain>
    </source>
</reference>
<sequence>MVKGQKVVCINDTFKDFIRAIYTQLPVKGETYTIREVFLGREKVVKGGESATVGLLLEELRNPPDPFHAGRQELGFTSERFAPLDELPPEETEVEESVGAGAGAGIGFGYGNN</sequence>
<keyword evidence="2" id="KW-1185">Reference proteome</keyword>